<dbReference type="GeneID" id="92028448"/>
<dbReference type="PANTHER" id="PTHR21310:SF58">
    <property type="entry name" value="AMINOGLYCOSIDE PHOSPHOTRANSFERASE DOMAIN-CONTAINING PROTEIN"/>
    <property type="match status" value="1"/>
</dbReference>
<dbReference type="SUPFAM" id="SSF56112">
    <property type="entry name" value="Protein kinase-like (PK-like)"/>
    <property type="match status" value="1"/>
</dbReference>
<comment type="caution">
    <text evidence="2">The sequence shown here is derived from an EMBL/GenBank/DDBJ whole genome shotgun (WGS) entry which is preliminary data.</text>
</comment>
<evidence type="ECO:0000313" key="3">
    <source>
        <dbReference type="Proteomes" id="UP001360953"/>
    </source>
</evidence>
<dbReference type="EMBL" id="JBBPEH010000005">
    <property type="protein sequence ID" value="KAK7538815.1"/>
    <property type="molecule type" value="Genomic_DNA"/>
</dbReference>
<dbReference type="InterPro" id="IPR002575">
    <property type="entry name" value="Aminoglycoside_PTrfase"/>
</dbReference>
<name>A0ABR1LXJ3_9PEZI</name>
<dbReference type="Gene3D" id="3.90.1200.10">
    <property type="match status" value="1"/>
</dbReference>
<reference evidence="2 3" key="1">
    <citation type="submission" date="2024-04" db="EMBL/GenBank/DDBJ databases">
        <title>Phyllosticta paracitricarpa is synonymous to the EU quarantine fungus P. citricarpa based on phylogenomic analyses.</title>
        <authorList>
            <consortium name="Lawrence Berkeley National Laboratory"/>
            <person name="Van ingen-buijs V.A."/>
            <person name="Van westerhoven A.C."/>
            <person name="Haridas S."/>
            <person name="Skiadas P."/>
            <person name="Martin F."/>
            <person name="Groenewald J.Z."/>
            <person name="Crous P.W."/>
            <person name="Seidl M.F."/>
        </authorList>
    </citation>
    <scope>NUCLEOTIDE SEQUENCE [LARGE SCALE GENOMIC DNA]</scope>
    <source>
        <strain evidence="2 3">CPC 17464</strain>
    </source>
</reference>
<accession>A0ABR1LXJ3</accession>
<dbReference type="Proteomes" id="UP001360953">
    <property type="component" value="Unassembled WGS sequence"/>
</dbReference>
<dbReference type="RefSeq" id="XP_066656502.1">
    <property type="nucleotide sequence ID" value="XM_066795542.1"/>
</dbReference>
<evidence type="ECO:0000259" key="1">
    <source>
        <dbReference type="Pfam" id="PF01636"/>
    </source>
</evidence>
<dbReference type="InterPro" id="IPR051678">
    <property type="entry name" value="AGP_Transferase"/>
</dbReference>
<dbReference type="PANTHER" id="PTHR21310">
    <property type="entry name" value="AMINOGLYCOSIDE PHOSPHOTRANSFERASE-RELATED-RELATED"/>
    <property type="match status" value="1"/>
</dbReference>
<sequence>MFCEMDPLITDSVHQTGPGRWSLGSAIICEQGFKPHERALVTWEDENNGHYYSLRKATEADSPLRPHGDVPGTSLPEDHLLHRAGTSSAVWTLGGIVCKVKSWIPGMQLEHETIAFVNKHFSRVPTARVLFAWIDEPLNRTFTILETVRGNRLDRVWPSLSNAQRLSIAAQVAAFCATMSTQTSTKFQTASGCGPTELFLIPKATEDYPSWKPLIWDVQDREYAAEYFLPMKMGPSFVFYHSDLGPTNIIIGRDGEVQAVIDWESAAFSPNILRCSKAPY</sequence>
<gene>
    <name evidence="2" type="ORF">J3D65DRAFT_351503</name>
</gene>
<dbReference type="InterPro" id="IPR011009">
    <property type="entry name" value="Kinase-like_dom_sf"/>
</dbReference>
<protein>
    <recommendedName>
        <fullName evidence="1">Aminoglycoside phosphotransferase domain-containing protein</fullName>
    </recommendedName>
</protein>
<organism evidence="2 3">
    <name type="scientific">Phyllosticta citribraziliensis</name>
    <dbReference type="NCBI Taxonomy" id="989973"/>
    <lineage>
        <taxon>Eukaryota</taxon>
        <taxon>Fungi</taxon>
        <taxon>Dikarya</taxon>
        <taxon>Ascomycota</taxon>
        <taxon>Pezizomycotina</taxon>
        <taxon>Dothideomycetes</taxon>
        <taxon>Dothideomycetes incertae sedis</taxon>
        <taxon>Botryosphaeriales</taxon>
        <taxon>Phyllostictaceae</taxon>
        <taxon>Phyllosticta</taxon>
    </lineage>
</organism>
<feature type="domain" description="Aminoglycoside phosphotransferase" evidence="1">
    <location>
        <begin position="107"/>
        <end position="269"/>
    </location>
</feature>
<proteinExistence type="predicted"/>
<keyword evidence="3" id="KW-1185">Reference proteome</keyword>
<dbReference type="Pfam" id="PF01636">
    <property type="entry name" value="APH"/>
    <property type="match status" value="1"/>
</dbReference>
<evidence type="ECO:0000313" key="2">
    <source>
        <dbReference type="EMBL" id="KAK7538815.1"/>
    </source>
</evidence>